<dbReference type="EMBL" id="SHKY01000001">
    <property type="protein sequence ID" value="RZU50504.1"/>
    <property type="molecule type" value="Genomic_DNA"/>
</dbReference>
<name>A0A4Q7ZJ32_9ACTN</name>
<sequence length="50" mass="5207">MAVSLGASSVDYDDRVMVTEIGFVSLLVAGFGALAGGLGYLAVRMARGRW</sequence>
<keyword evidence="1" id="KW-1133">Transmembrane helix</keyword>
<evidence type="ECO:0000313" key="3">
    <source>
        <dbReference type="Proteomes" id="UP000292564"/>
    </source>
</evidence>
<dbReference type="AlphaFoldDB" id="A0A4Q7ZJ32"/>
<evidence type="ECO:0000256" key="1">
    <source>
        <dbReference type="SAM" id="Phobius"/>
    </source>
</evidence>
<proteinExistence type="predicted"/>
<dbReference type="NCBIfam" id="NF041280">
    <property type="entry name" value="mem_Micro_34"/>
    <property type="match status" value="1"/>
</dbReference>
<accession>A0A4Q7ZJ32</accession>
<feature type="transmembrane region" description="Helical" evidence="1">
    <location>
        <begin position="21"/>
        <end position="43"/>
    </location>
</feature>
<protein>
    <submittedName>
        <fullName evidence="2">Uncharacterized protein</fullName>
    </submittedName>
</protein>
<dbReference type="Proteomes" id="UP000292564">
    <property type="component" value="Unassembled WGS sequence"/>
</dbReference>
<keyword evidence="1" id="KW-0472">Membrane</keyword>
<reference evidence="2 3" key="1">
    <citation type="submission" date="2019-02" db="EMBL/GenBank/DDBJ databases">
        <title>Sequencing the genomes of 1000 actinobacteria strains.</title>
        <authorList>
            <person name="Klenk H.-P."/>
        </authorList>
    </citation>
    <scope>NUCLEOTIDE SEQUENCE [LARGE SCALE GENOMIC DNA]</scope>
    <source>
        <strain evidence="2 3">DSM 45162</strain>
    </source>
</reference>
<organism evidence="2 3">
    <name type="scientific">Krasilnikovia cinnamomea</name>
    <dbReference type="NCBI Taxonomy" id="349313"/>
    <lineage>
        <taxon>Bacteria</taxon>
        <taxon>Bacillati</taxon>
        <taxon>Actinomycetota</taxon>
        <taxon>Actinomycetes</taxon>
        <taxon>Micromonosporales</taxon>
        <taxon>Micromonosporaceae</taxon>
        <taxon>Krasilnikovia</taxon>
    </lineage>
</organism>
<evidence type="ECO:0000313" key="2">
    <source>
        <dbReference type="EMBL" id="RZU50504.1"/>
    </source>
</evidence>
<keyword evidence="3" id="KW-1185">Reference proteome</keyword>
<gene>
    <name evidence="2" type="ORF">EV385_2276</name>
</gene>
<keyword evidence="1" id="KW-0812">Transmembrane</keyword>
<comment type="caution">
    <text evidence="2">The sequence shown here is derived from an EMBL/GenBank/DDBJ whole genome shotgun (WGS) entry which is preliminary data.</text>
</comment>